<evidence type="ECO:0000256" key="3">
    <source>
        <dbReference type="ARBA" id="ARBA00022618"/>
    </source>
</evidence>
<evidence type="ECO:0000256" key="2">
    <source>
        <dbReference type="ARBA" id="ARBA00013064"/>
    </source>
</evidence>
<dbReference type="PRINTS" id="PR00716">
    <property type="entry name" value="MPIPHPHTASE"/>
</dbReference>
<feature type="compositionally biased region" description="Polar residues" evidence="9">
    <location>
        <begin position="114"/>
        <end position="132"/>
    </location>
</feature>
<dbReference type="PANTHER" id="PTHR10828">
    <property type="entry name" value="M-PHASE INDUCER PHOSPHATASE DUAL SPECIFICITY PHOSPHATASE CDC25"/>
    <property type="match status" value="1"/>
</dbReference>
<evidence type="ECO:0000313" key="13">
    <source>
        <dbReference type="RefSeq" id="XP_050556455.1"/>
    </source>
</evidence>
<keyword evidence="4" id="KW-0498">Mitosis</keyword>
<dbReference type="InterPro" id="IPR001763">
    <property type="entry name" value="Rhodanese-like_dom"/>
</dbReference>
<dbReference type="PANTHER" id="PTHR10828:SF76">
    <property type="entry name" value="M-PHASE INDUCER PHOSPHATASE"/>
    <property type="match status" value="1"/>
</dbReference>
<dbReference type="FunFam" id="3.40.250.10:FF:000021">
    <property type="entry name" value="M-phase inducer phosphatase cdc-25.2"/>
    <property type="match status" value="1"/>
</dbReference>
<feature type="domain" description="Rhodanese" evidence="10">
    <location>
        <begin position="543"/>
        <end position="652"/>
    </location>
</feature>
<dbReference type="SMART" id="SM00450">
    <property type="entry name" value="RHOD"/>
    <property type="match status" value="1"/>
</dbReference>
<dbReference type="GeneID" id="118281129"/>
<feature type="region of interest" description="Disordered" evidence="9">
    <location>
        <begin position="326"/>
        <end position="352"/>
    </location>
</feature>
<accession>A0A9R0DJU0</accession>
<dbReference type="InterPro" id="IPR000751">
    <property type="entry name" value="MPI_Phosphatase"/>
</dbReference>
<dbReference type="Proteomes" id="UP000829999">
    <property type="component" value="Chromosome 19"/>
</dbReference>
<dbReference type="GO" id="GO:0004725">
    <property type="term" value="F:protein tyrosine phosphatase activity"/>
    <property type="evidence" value="ECO:0007669"/>
    <property type="project" value="UniProtKB-EC"/>
</dbReference>
<feature type="region of interest" description="Disordered" evidence="9">
    <location>
        <begin position="444"/>
        <end position="472"/>
    </location>
</feature>
<evidence type="ECO:0000313" key="11">
    <source>
        <dbReference type="Proteomes" id="UP000829999"/>
    </source>
</evidence>
<dbReference type="GO" id="GO:0005634">
    <property type="term" value="C:nucleus"/>
    <property type="evidence" value="ECO:0007669"/>
    <property type="project" value="TreeGrafter"/>
</dbReference>
<dbReference type="RefSeq" id="XP_050556455.1">
    <property type="nucleotide sequence ID" value="XM_050700498.1"/>
</dbReference>
<dbReference type="GO" id="GO:0000086">
    <property type="term" value="P:G2/M transition of mitotic cell cycle"/>
    <property type="evidence" value="ECO:0007669"/>
    <property type="project" value="TreeGrafter"/>
</dbReference>
<dbReference type="OrthoDB" id="26523at2759"/>
<keyword evidence="7" id="KW-0131">Cell cycle</keyword>
<keyword evidence="5" id="KW-0378">Hydrolase</keyword>
<feature type="compositionally biased region" description="Polar residues" evidence="9">
    <location>
        <begin position="340"/>
        <end position="352"/>
    </location>
</feature>
<comment type="catalytic activity">
    <reaction evidence="8">
        <text>O-phospho-L-tyrosyl-[protein] + H2O = L-tyrosyl-[protein] + phosphate</text>
        <dbReference type="Rhea" id="RHEA:10684"/>
        <dbReference type="Rhea" id="RHEA-COMP:10136"/>
        <dbReference type="Rhea" id="RHEA-COMP:20101"/>
        <dbReference type="ChEBI" id="CHEBI:15377"/>
        <dbReference type="ChEBI" id="CHEBI:43474"/>
        <dbReference type="ChEBI" id="CHEBI:46858"/>
        <dbReference type="ChEBI" id="CHEBI:61978"/>
        <dbReference type="EC" id="3.1.3.48"/>
    </reaction>
</comment>
<evidence type="ECO:0000256" key="7">
    <source>
        <dbReference type="ARBA" id="ARBA00023306"/>
    </source>
</evidence>
<reference evidence="12 13" key="1">
    <citation type="submission" date="2025-04" db="UniProtKB">
        <authorList>
            <consortium name="RefSeq"/>
        </authorList>
    </citation>
    <scope>IDENTIFICATION</scope>
    <source>
        <tissue evidence="12 13">Whole larval tissue</tissue>
    </source>
</reference>
<dbReference type="GO" id="GO:0110032">
    <property type="term" value="P:positive regulation of G2/MI transition of meiotic cell cycle"/>
    <property type="evidence" value="ECO:0007669"/>
    <property type="project" value="TreeGrafter"/>
</dbReference>
<dbReference type="InterPro" id="IPR036873">
    <property type="entry name" value="Rhodanese-like_dom_sf"/>
</dbReference>
<dbReference type="GO" id="GO:0010971">
    <property type="term" value="P:positive regulation of G2/M transition of mitotic cell cycle"/>
    <property type="evidence" value="ECO:0007669"/>
    <property type="project" value="TreeGrafter"/>
</dbReference>
<dbReference type="CDD" id="cd01530">
    <property type="entry name" value="Cdc25"/>
    <property type="match status" value="1"/>
</dbReference>
<keyword evidence="11" id="KW-1185">Reference proteome</keyword>
<keyword evidence="3" id="KW-0132">Cell division</keyword>
<dbReference type="GO" id="GO:0051301">
    <property type="term" value="P:cell division"/>
    <property type="evidence" value="ECO:0007669"/>
    <property type="project" value="UniProtKB-KW"/>
</dbReference>
<feature type="region of interest" description="Disordered" evidence="9">
    <location>
        <begin position="114"/>
        <end position="136"/>
    </location>
</feature>
<dbReference type="RefSeq" id="XP_035457504.2">
    <property type="nucleotide sequence ID" value="XM_035601611.2"/>
</dbReference>
<organism evidence="11 12">
    <name type="scientific">Spodoptera frugiperda</name>
    <name type="common">Fall armyworm</name>
    <dbReference type="NCBI Taxonomy" id="7108"/>
    <lineage>
        <taxon>Eukaryota</taxon>
        <taxon>Metazoa</taxon>
        <taxon>Ecdysozoa</taxon>
        <taxon>Arthropoda</taxon>
        <taxon>Hexapoda</taxon>
        <taxon>Insecta</taxon>
        <taxon>Pterygota</taxon>
        <taxon>Neoptera</taxon>
        <taxon>Endopterygota</taxon>
        <taxon>Lepidoptera</taxon>
        <taxon>Glossata</taxon>
        <taxon>Ditrysia</taxon>
        <taxon>Noctuoidea</taxon>
        <taxon>Noctuidae</taxon>
        <taxon>Amphipyrinae</taxon>
        <taxon>Spodoptera</taxon>
    </lineage>
</organism>
<sequence length="675" mass="77234">MWGESSKNCEINCQCSGLITENFKINSGNNATKRKQEDSLTNNFKIKMNPHTLDFSKSPISPIYTPTKRRILGEIQIPKSPLDRLKSPLTNSPKHTQQFKSPLQAINSPLLNRTSPFLNQHSPITVKSSPLSTRVKRSRITKVMEERSKFRMANKENDPPLMSETFVKLDVEEETRDFLFGNRFESTREKVTNWSSTKLDFSHTIQKSPKQDSYVPEKEITQDLDEIDTLHDLEQEFEADNFDECTKYEIISTDSPDIISRGRTTSSRKVCSRNFVFGAPLADEEASTSFNKPTVSATRMLNFDDEEFDFPSPVVKRQAAKKSLKFTETPTKLTHEKSDSSIGSMSLSQSPVTKMYTTESTTSMESGFISELEEPFLEIDESNSPKVENFNDLISGQIKSNVANVTQEKTFLRRPLNRSLSYNPESRARVSLFSILENPNIQRNKKRVERSENEVANKRRRSNCHSPIPELSERPQRPVLQRAYSENNALIMSAMARSIVDPDLIGDFSVPYALPLTEGDHSDLKSISCDTLAGLLRGEFDNVISDYQIIDCRYPYEYEGGHIMNAINYYTPSHIMKLVDQPAPERKAGSRRSILVFHCEFSIERGPKLSRFLRSSDRAKNKDRYPFLSYPEIYLLYGGYQAFHRSQPDLCAPFGYTPMRDPKHAASLREHRQHR</sequence>
<gene>
    <name evidence="12 13" type="primary">LOC118281129</name>
</gene>
<evidence type="ECO:0000256" key="1">
    <source>
        <dbReference type="ARBA" id="ARBA00011065"/>
    </source>
</evidence>
<dbReference type="CTD" id="100216491"/>
<evidence type="ECO:0000259" key="10">
    <source>
        <dbReference type="PROSITE" id="PS50206"/>
    </source>
</evidence>
<evidence type="ECO:0000313" key="12">
    <source>
        <dbReference type="RefSeq" id="XP_035457504.2"/>
    </source>
</evidence>
<evidence type="ECO:0000256" key="9">
    <source>
        <dbReference type="SAM" id="MobiDB-lite"/>
    </source>
</evidence>
<dbReference type="AlphaFoldDB" id="A0A9R0DJU0"/>
<comment type="similarity">
    <text evidence="1">Belongs to the MPI phosphatase family.</text>
</comment>
<evidence type="ECO:0000256" key="8">
    <source>
        <dbReference type="ARBA" id="ARBA00051722"/>
    </source>
</evidence>
<protein>
    <recommendedName>
        <fullName evidence="2">protein-tyrosine-phosphatase</fullName>
        <ecNumber evidence="2">3.1.3.48</ecNumber>
    </recommendedName>
</protein>
<dbReference type="EC" id="3.1.3.48" evidence="2"/>
<evidence type="ECO:0000256" key="5">
    <source>
        <dbReference type="ARBA" id="ARBA00022801"/>
    </source>
</evidence>
<dbReference type="PROSITE" id="PS50206">
    <property type="entry name" value="RHODANESE_3"/>
    <property type="match status" value="1"/>
</dbReference>
<dbReference type="SUPFAM" id="SSF52821">
    <property type="entry name" value="Rhodanese/Cell cycle control phosphatase"/>
    <property type="match status" value="1"/>
</dbReference>
<proteinExistence type="inferred from homology"/>
<evidence type="ECO:0000256" key="4">
    <source>
        <dbReference type="ARBA" id="ARBA00022776"/>
    </source>
</evidence>
<dbReference type="Gene3D" id="3.40.250.10">
    <property type="entry name" value="Rhodanese-like domain"/>
    <property type="match status" value="1"/>
</dbReference>
<name>A0A9R0DJU0_SPOFR</name>
<dbReference type="GO" id="GO:0005737">
    <property type="term" value="C:cytoplasm"/>
    <property type="evidence" value="ECO:0007669"/>
    <property type="project" value="TreeGrafter"/>
</dbReference>
<dbReference type="Pfam" id="PF00581">
    <property type="entry name" value="Rhodanese"/>
    <property type="match status" value="1"/>
</dbReference>
<evidence type="ECO:0000256" key="6">
    <source>
        <dbReference type="ARBA" id="ARBA00022912"/>
    </source>
</evidence>
<keyword evidence="6" id="KW-0904">Protein phosphatase</keyword>